<dbReference type="InterPro" id="IPR006838">
    <property type="entry name" value="ADTRP_AIG1"/>
</dbReference>
<feature type="transmembrane region" description="Helical" evidence="5">
    <location>
        <begin position="154"/>
        <end position="173"/>
    </location>
</feature>
<protein>
    <submittedName>
        <fullName evidence="6">Uncharacterized protein</fullName>
    </submittedName>
</protein>
<keyword evidence="3 5" id="KW-1133">Transmembrane helix</keyword>
<feature type="non-terminal residue" evidence="6">
    <location>
        <position position="213"/>
    </location>
</feature>
<dbReference type="Pfam" id="PF04750">
    <property type="entry name" value="Far-17a_AIG1"/>
    <property type="match status" value="1"/>
</dbReference>
<feature type="transmembrane region" description="Helical" evidence="5">
    <location>
        <begin position="83"/>
        <end position="106"/>
    </location>
</feature>
<evidence type="ECO:0000256" key="4">
    <source>
        <dbReference type="ARBA" id="ARBA00023136"/>
    </source>
</evidence>
<accession>A0A0R0LTP4</accession>
<dbReference type="GO" id="GO:0012505">
    <property type="term" value="C:endomembrane system"/>
    <property type="evidence" value="ECO:0007669"/>
    <property type="project" value="UniProtKB-SubCell"/>
</dbReference>
<reference evidence="6 7" key="1">
    <citation type="submission" date="2015-07" db="EMBL/GenBank/DDBJ databases">
        <title>The genome of Pseudoloma neurophilia, a relevant intracellular parasite of the zebrafish.</title>
        <authorList>
            <person name="Ndikumana S."/>
            <person name="Pelin A."/>
            <person name="Sanders J."/>
            <person name="Corradi N."/>
        </authorList>
    </citation>
    <scope>NUCLEOTIDE SEQUENCE [LARGE SCALE GENOMIC DNA]</scope>
    <source>
        <strain evidence="6 7">MK1</strain>
    </source>
</reference>
<gene>
    <name evidence="6" type="ORF">M153_26910001320</name>
</gene>
<comment type="subcellular location">
    <subcellularLocation>
        <location evidence="1">Endomembrane system</location>
        <topology evidence="1">Multi-pass membrane protein</topology>
    </subcellularLocation>
</comment>
<dbReference type="EMBL" id="LGUB01000668">
    <property type="protein sequence ID" value="KRH92802.1"/>
    <property type="molecule type" value="Genomic_DNA"/>
</dbReference>
<name>A0A0R0LTP4_9MICR</name>
<proteinExistence type="predicted"/>
<comment type="caution">
    <text evidence="6">The sequence shown here is derived from an EMBL/GenBank/DDBJ whole genome shotgun (WGS) entry which is preliminary data.</text>
</comment>
<dbReference type="AlphaFoldDB" id="A0A0R0LTP4"/>
<dbReference type="Proteomes" id="UP000051530">
    <property type="component" value="Unassembled WGS sequence"/>
</dbReference>
<evidence type="ECO:0000256" key="2">
    <source>
        <dbReference type="ARBA" id="ARBA00022692"/>
    </source>
</evidence>
<sequence length="213" mass="24510">MWNCISLLAGSVGLFAGRTQYLKQYVGMPANLRSQTFPLIYITDMAAIISTLFFVLGLIICINDHFESKYNYRSKFLKKWKIFYRKTLPFILILNTTVSVGYWGLYFYNPGLLAPKILNKALSTPLWKNVIDHTIGLIVTIIEIIVYNFHLTSYTFILTGGATVLYYTDILIYNHFYNIWPYGFMTSVSKPMIFLYCFGFLLTGTLAALFILV</sequence>
<dbReference type="PANTHER" id="PTHR10989:SF16">
    <property type="entry name" value="AT02829P-RELATED"/>
    <property type="match status" value="1"/>
</dbReference>
<evidence type="ECO:0000256" key="5">
    <source>
        <dbReference type="SAM" id="Phobius"/>
    </source>
</evidence>
<dbReference type="PANTHER" id="PTHR10989">
    <property type="entry name" value="ANDROGEN-INDUCED PROTEIN 1-RELATED"/>
    <property type="match status" value="1"/>
</dbReference>
<evidence type="ECO:0000256" key="1">
    <source>
        <dbReference type="ARBA" id="ARBA00004127"/>
    </source>
</evidence>
<evidence type="ECO:0000313" key="7">
    <source>
        <dbReference type="Proteomes" id="UP000051530"/>
    </source>
</evidence>
<feature type="transmembrane region" description="Helical" evidence="5">
    <location>
        <begin position="193"/>
        <end position="212"/>
    </location>
</feature>
<organism evidence="6 7">
    <name type="scientific">Pseudoloma neurophilia</name>
    <dbReference type="NCBI Taxonomy" id="146866"/>
    <lineage>
        <taxon>Eukaryota</taxon>
        <taxon>Fungi</taxon>
        <taxon>Fungi incertae sedis</taxon>
        <taxon>Microsporidia</taxon>
        <taxon>Pseudoloma</taxon>
    </lineage>
</organism>
<keyword evidence="4 5" id="KW-0472">Membrane</keyword>
<keyword evidence="7" id="KW-1185">Reference proteome</keyword>
<dbReference type="VEuPathDB" id="MicrosporidiaDB:M153_26910001320"/>
<evidence type="ECO:0000313" key="6">
    <source>
        <dbReference type="EMBL" id="KRH92802.1"/>
    </source>
</evidence>
<evidence type="ECO:0000256" key="3">
    <source>
        <dbReference type="ARBA" id="ARBA00022989"/>
    </source>
</evidence>
<feature type="transmembrane region" description="Helical" evidence="5">
    <location>
        <begin position="40"/>
        <end position="62"/>
    </location>
</feature>
<keyword evidence="2 5" id="KW-0812">Transmembrane</keyword>
<dbReference type="GO" id="GO:0016020">
    <property type="term" value="C:membrane"/>
    <property type="evidence" value="ECO:0007669"/>
    <property type="project" value="InterPro"/>
</dbReference>
<feature type="transmembrane region" description="Helical" evidence="5">
    <location>
        <begin position="126"/>
        <end position="147"/>
    </location>
</feature>